<dbReference type="PROSITE" id="PS51186">
    <property type="entry name" value="GNAT"/>
    <property type="match status" value="1"/>
</dbReference>
<evidence type="ECO:0000256" key="1">
    <source>
        <dbReference type="SAM" id="Phobius"/>
    </source>
</evidence>
<dbReference type="InterPro" id="IPR000182">
    <property type="entry name" value="GNAT_dom"/>
</dbReference>
<feature type="transmembrane region" description="Helical" evidence="1">
    <location>
        <begin position="220"/>
        <end position="238"/>
    </location>
</feature>
<comment type="caution">
    <text evidence="3">The sequence shown here is derived from an EMBL/GenBank/DDBJ whole genome shotgun (WGS) entry which is preliminary data.</text>
</comment>
<feature type="transmembrane region" description="Helical" evidence="1">
    <location>
        <begin position="149"/>
        <end position="173"/>
    </location>
</feature>
<feature type="transmembrane region" description="Helical" evidence="1">
    <location>
        <begin position="244"/>
        <end position="263"/>
    </location>
</feature>
<dbReference type="CDD" id="cd04301">
    <property type="entry name" value="NAT_SF"/>
    <property type="match status" value="1"/>
</dbReference>
<dbReference type="AlphaFoldDB" id="A0A645EX83"/>
<evidence type="ECO:0000313" key="3">
    <source>
        <dbReference type="EMBL" id="MPN06648.1"/>
    </source>
</evidence>
<name>A0A645EX83_9ZZZZ</name>
<dbReference type="GO" id="GO:0016747">
    <property type="term" value="F:acyltransferase activity, transferring groups other than amino-acyl groups"/>
    <property type="evidence" value="ECO:0007669"/>
    <property type="project" value="InterPro"/>
</dbReference>
<organism evidence="3">
    <name type="scientific">bioreactor metagenome</name>
    <dbReference type="NCBI Taxonomy" id="1076179"/>
    <lineage>
        <taxon>unclassified sequences</taxon>
        <taxon>metagenomes</taxon>
        <taxon>ecological metagenomes</taxon>
    </lineage>
</organism>
<keyword evidence="1" id="KW-1133">Transmembrane helix</keyword>
<gene>
    <name evidence="3" type="ORF">SDC9_153904</name>
</gene>
<sequence length="293" mass="32646">MGYLGWLYIDEQHRGKGLAGRLIDEGLTFLREIGCTDAAGCVEGDNPASFRQLEQRGFTIRSLSFQIKRYRLGVAKVWSHASRFFDMGYFFWQTSLKEEQPKSYPTNLSAFVRTMLGNTLAFLLLVLGWNIPALLALPWTQREAGIEPALLLLIPTLALSARTLSMLLVARAYKLPVVFRGWDTAYVAAYLAPLVLGLPFPAPGNLYIKGSAWSPASHAKPLFAMGFASVCSLGLLTLLMPSPYVVILLLLDTFFFMYPFCGFNASRIWRGNRKLALLAVLITLVCCTLLLVY</sequence>
<dbReference type="InterPro" id="IPR016181">
    <property type="entry name" value="Acyl_CoA_acyltransferase"/>
</dbReference>
<reference evidence="3" key="1">
    <citation type="submission" date="2019-08" db="EMBL/GenBank/DDBJ databases">
        <authorList>
            <person name="Kucharzyk K."/>
            <person name="Murdoch R.W."/>
            <person name="Higgins S."/>
            <person name="Loffler F."/>
        </authorList>
    </citation>
    <scope>NUCLEOTIDE SEQUENCE</scope>
</reference>
<dbReference type="Pfam" id="PF00583">
    <property type="entry name" value="Acetyltransf_1"/>
    <property type="match status" value="1"/>
</dbReference>
<dbReference type="Gene3D" id="3.40.630.30">
    <property type="match status" value="1"/>
</dbReference>
<feature type="transmembrane region" description="Helical" evidence="1">
    <location>
        <begin position="185"/>
        <end position="208"/>
    </location>
</feature>
<dbReference type="SUPFAM" id="SSF55729">
    <property type="entry name" value="Acyl-CoA N-acyltransferases (Nat)"/>
    <property type="match status" value="1"/>
</dbReference>
<feature type="transmembrane region" description="Helical" evidence="1">
    <location>
        <begin position="115"/>
        <end position="137"/>
    </location>
</feature>
<protein>
    <recommendedName>
        <fullName evidence="2">N-acetyltransferase domain-containing protein</fullName>
    </recommendedName>
</protein>
<keyword evidence="1" id="KW-0812">Transmembrane</keyword>
<feature type="transmembrane region" description="Helical" evidence="1">
    <location>
        <begin position="275"/>
        <end position="292"/>
    </location>
</feature>
<dbReference type="EMBL" id="VSSQ01052578">
    <property type="protein sequence ID" value="MPN06648.1"/>
    <property type="molecule type" value="Genomic_DNA"/>
</dbReference>
<evidence type="ECO:0000259" key="2">
    <source>
        <dbReference type="PROSITE" id="PS51186"/>
    </source>
</evidence>
<keyword evidence="1" id="KW-0472">Membrane</keyword>
<feature type="domain" description="N-acetyltransferase" evidence="2">
    <location>
        <begin position="1"/>
        <end position="92"/>
    </location>
</feature>
<accession>A0A645EX83</accession>
<proteinExistence type="predicted"/>